<evidence type="ECO:0000313" key="1">
    <source>
        <dbReference type="EMBL" id="CUS33689.1"/>
    </source>
</evidence>
<proteinExistence type="predicted"/>
<evidence type="ECO:0000313" key="2">
    <source>
        <dbReference type="Proteomes" id="UP000198736"/>
    </source>
</evidence>
<dbReference type="Proteomes" id="UP000198736">
    <property type="component" value="Unassembled WGS sequence"/>
</dbReference>
<dbReference type="EMBL" id="CZPZ01000006">
    <property type="protein sequence ID" value="CUS33689.1"/>
    <property type="molecule type" value="Genomic_DNA"/>
</dbReference>
<keyword evidence="2" id="KW-1185">Reference proteome</keyword>
<organism evidence="1 2">
    <name type="scientific">Candidatus Nitrospira nitrificans</name>
    <dbReference type="NCBI Taxonomy" id="1742973"/>
    <lineage>
        <taxon>Bacteria</taxon>
        <taxon>Pseudomonadati</taxon>
        <taxon>Nitrospirota</taxon>
        <taxon>Nitrospiria</taxon>
        <taxon>Nitrospirales</taxon>
        <taxon>Nitrospiraceae</taxon>
        <taxon>Nitrospira</taxon>
    </lineage>
</organism>
<protein>
    <submittedName>
        <fullName evidence="1">Uncharacterized protein</fullName>
    </submittedName>
</protein>
<reference evidence="2" key="1">
    <citation type="submission" date="2015-10" db="EMBL/GenBank/DDBJ databases">
        <authorList>
            <person name="Luecker S."/>
            <person name="Luecker S."/>
        </authorList>
    </citation>
    <scope>NUCLEOTIDE SEQUENCE [LARGE SCALE GENOMIC DNA]</scope>
</reference>
<gene>
    <name evidence="1" type="ORF">COMA2_140029</name>
</gene>
<sequence length="35" mass="3906">MLTESDPKAYAWGYVEGYELPTAVLDVSIHILLPL</sequence>
<dbReference type="AlphaFoldDB" id="A0A0S4LA79"/>
<name>A0A0S4LA79_9BACT</name>
<accession>A0A0S4LA79</accession>